<dbReference type="Proteomes" id="UP000053201">
    <property type="component" value="Unassembled WGS sequence"/>
</dbReference>
<reference evidence="2 3" key="1">
    <citation type="submission" date="2009-08" db="EMBL/GenBank/DDBJ databases">
        <title>The Genome Sequence of Spizellomyces punctatus strain DAOM BR117.</title>
        <authorList>
            <consortium name="The Broad Institute Genome Sequencing Platform"/>
            <person name="Russ C."/>
            <person name="Cuomo C."/>
            <person name="Shea T."/>
            <person name="Young S.K."/>
            <person name="Zeng Q."/>
            <person name="Koehrsen M."/>
            <person name="Haas B."/>
            <person name="Borodovsky M."/>
            <person name="Guigo R."/>
            <person name="Alvarado L."/>
            <person name="Berlin A."/>
            <person name="Bochicchio J."/>
            <person name="Borenstein D."/>
            <person name="Chapman S."/>
            <person name="Chen Z."/>
            <person name="Engels R."/>
            <person name="Freedman E."/>
            <person name="Gellesch M."/>
            <person name="Goldberg J."/>
            <person name="Griggs A."/>
            <person name="Gujja S."/>
            <person name="Heiman D."/>
            <person name="Hepburn T."/>
            <person name="Howarth C."/>
            <person name="Jen D."/>
            <person name="Larson L."/>
            <person name="Lewis B."/>
            <person name="Mehta T."/>
            <person name="Park D."/>
            <person name="Pearson M."/>
            <person name="Roberts A."/>
            <person name="Saif S."/>
            <person name="Shenoy N."/>
            <person name="Sisk P."/>
            <person name="Stolte C."/>
            <person name="Sykes S."/>
            <person name="Thomson T."/>
            <person name="Walk T."/>
            <person name="White J."/>
            <person name="Yandava C."/>
            <person name="Burger G."/>
            <person name="Gray M.W."/>
            <person name="Holland P.W.H."/>
            <person name="King N."/>
            <person name="Lang F.B.F."/>
            <person name="Roger A.J."/>
            <person name="Ruiz-Trillo I."/>
            <person name="Lander E."/>
            <person name="Nusbaum C."/>
        </authorList>
    </citation>
    <scope>NUCLEOTIDE SEQUENCE [LARGE SCALE GENOMIC DNA]</scope>
    <source>
        <strain evidence="2 3">DAOM BR117</strain>
    </source>
</reference>
<dbReference type="AlphaFoldDB" id="A0A0L0HRB5"/>
<organism evidence="2 3">
    <name type="scientific">Spizellomyces punctatus (strain DAOM BR117)</name>
    <dbReference type="NCBI Taxonomy" id="645134"/>
    <lineage>
        <taxon>Eukaryota</taxon>
        <taxon>Fungi</taxon>
        <taxon>Fungi incertae sedis</taxon>
        <taxon>Chytridiomycota</taxon>
        <taxon>Chytridiomycota incertae sedis</taxon>
        <taxon>Chytridiomycetes</taxon>
        <taxon>Spizellomycetales</taxon>
        <taxon>Spizellomycetaceae</taxon>
        <taxon>Spizellomyces</taxon>
    </lineage>
</organism>
<dbReference type="EMBL" id="KQ257451">
    <property type="protein sequence ID" value="KND03419.1"/>
    <property type="molecule type" value="Genomic_DNA"/>
</dbReference>
<proteinExistence type="predicted"/>
<dbReference type="OrthoDB" id="2124311at2759"/>
<sequence length="205" mass="23050">MPAKQPIESFNIKSSPLVSERQQPTELYHRRRSVRIMEKVARRFREHFGEHVHRDPESGKVLFALHPEKRRTAIQAPPPPPPRMSRRKSSIGIVSVKAITPTDSVDLMDIIESYARPDSCASPAADLVRFCSARRGSVAVGTPMSEISIDPFEHVSEEDLSRETKDPNTIHLVKQKVDFEELLRGPDSTIKISLTPRIIQAGQTA</sequence>
<gene>
    <name evidence="2" type="ORF">SPPG_00905</name>
</gene>
<dbReference type="InParanoid" id="A0A0L0HRB5"/>
<evidence type="ECO:0000256" key="1">
    <source>
        <dbReference type="SAM" id="MobiDB-lite"/>
    </source>
</evidence>
<feature type="compositionally biased region" description="Polar residues" evidence="1">
    <location>
        <begin position="11"/>
        <end position="25"/>
    </location>
</feature>
<feature type="region of interest" description="Disordered" evidence="1">
    <location>
        <begin position="1"/>
        <end position="25"/>
    </location>
</feature>
<evidence type="ECO:0000313" key="3">
    <source>
        <dbReference type="Proteomes" id="UP000053201"/>
    </source>
</evidence>
<evidence type="ECO:0000313" key="2">
    <source>
        <dbReference type="EMBL" id="KND03419.1"/>
    </source>
</evidence>
<keyword evidence="3" id="KW-1185">Reference proteome</keyword>
<name>A0A0L0HRB5_SPIPD</name>
<accession>A0A0L0HRB5</accession>
<dbReference type="GeneID" id="27684605"/>
<dbReference type="RefSeq" id="XP_016611458.1">
    <property type="nucleotide sequence ID" value="XM_016749233.1"/>
</dbReference>
<dbReference type="VEuPathDB" id="FungiDB:SPPG_00905"/>
<protein>
    <submittedName>
        <fullName evidence="2">Uncharacterized protein</fullName>
    </submittedName>
</protein>